<evidence type="ECO:0000313" key="1">
    <source>
        <dbReference type="EMBL" id="MBC8560777.1"/>
    </source>
</evidence>
<proteinExistence type="predicted"/>
<dbReference type="EMBL" id="JACRSV010000004">
    <property type="protein sequence ID" value="MBC8560777.1"/>
    <property type="molecule type" value="Genomic_DNA"/>
</dbReference>
<gene>
    <name evidence="1" type="ORF">H8710_11950</name>
</gene>
<accession>A0A926I8B7</accession>
<protein>
    <submittedName>
        <fullName evidence="1">Uncharacterized protein</fullName>
    </submittedName>
</protein>
<comment type="caution">
    <text evidence="1">The sequence shown here is derived from an EMBL/GenBank/DDBJ whole genome shotgun (WGS) entry which is preliminary data.</text>
</comment>
<evidence type="ECO:0000313" key="2">
    <source>
        <dbReference type="Proteomes" id="UP000610760"/>
    </source>
</evidence>
<dbReference type="Proteomes" id="UP000610760">
    <property type="component" value="Unassembled WGS sequence"/>
</dbReference>
<organism evidence="1 2">
    <name type="scientific">Fumia xinanensis</name>
    <dbReference type="NCBI Taxonomy" id="2763659"/>
    <lineage>
        <taxon>Bacteria</taxon>
        <taxon>Bacillati</taxon>
        <taxon>Bacillota</taxon>
        <taxon>Clostridia</taxon>
        <taxon>Eubacteriales</taxon>
        <taxon>Oscillospiraceae</taxon>
        <taxon>Fumia</taxon>
    </lineage>
</organism>
<reference evidence="1" key="1">
    <citation type="submission" date="2020-08" db="EMBL/GenBank/DDBJ databases">
        <title>Genome public.</title>
        <authorList>
            <person name="Liu C."/>
            <person name="Sun Q."/>
        </authorList>
    </citation>
    <scope>NUCLEOTIDE SEQUENCE</scope>
    <source>
        <strain evidence="1">NSJ-33</strain>
    </source>
</reference>
<dbReference type="RefSeq" id="WP_249296057.1">
    <property type="nucleotide sequence ID" value="NZ_JACRSV010000004.1"/>
</dbReference>
<sequence length="147" mass="17284">MLSEYVCLSGNEDDVLSRLPLIQYGEKTPFNLLFVDDEGIRVIPAQVEENFWDEYIEHDSILPASTRDEIIIDIDNLREHRLKIYLELEDALCVYSYLDDAFQDCTDFEEANRLRCIMESLNKAIDEDYAKFKDVKDKEALYEDIEL</sequence>
<dbReference type="AlphaFoldDB" id="A0A926I8B7"/>
<name>A0A926I8B7_9FIRM</name>
<keyword evidence="2" id="KW-1185">Reference proteome</keyword>